<reference evidence="7" key="1">
    <citation type="submission" date="2020-09" db="EMBL/GenBank/DDBJ databases">
        <title>Nocardioides sp. strain MJB4 16S ribosomal RNA gene Genome sequencing and assembly.</title>
        <authorList>
            <person name="Kim I."/>
        </authorList>
    </citation>
    <scope>NUCLEOTIDE SEQUENCE</scope>
    <source>
        <strain evidence="7">MJB4</strain>
    </source>
</reference>
<organism evidence="7 8">
    <name type="scientific">Nocardioides donggukensis</name>
    <dbReference type="NCBI Taxonomy" id="2774019"/>
    <lineage>
        <taxon>Bacteria</taxon>
        <taxon>Bacillati</taxon>
        <taxon>Actinomycetota</taxon>
        <taxon>Actinomycetes</taxon>
        <taxon>Propionibacteriales</taxon>
        <taxon>Nocardioidaceae</taxon>
        <taxon>Nocardioides</taxon>
    </lineage>
</organism>
<dbReference type="HAMAP" id="MF_01600">
    <property type="entry name" value="UPF0182"/>
    <property type="match status" value="1"/>
</dbReference>
<evidence type="ECO:0000256" key="6">
    <source>
        <dbReference type="SAM" id="MobiDB-lite"/>
    </source>
</evidence>
<dbReference type="AlphaFoldDB" id="A0A927Q056"/>
<evidence type="ECO:0000256" key="3">
    <source>
        <dbReference type="ARBA" id="ARBA00022989"/>
    </source>
</evidence>
<evidence type="ECO:0000256" key="4">
    <source>
        <dbReference type="ARBA" id="ARBA00023136"/>
    </source>
</evidence>
<feature type="compositionally biased region" description="Gly residues" evidence="6">
    <location>
        <begin position="916"/>
        <end position="932"/>
    </location>
</feature>
<keyword evidence="3 5" id="KW-1133">Transmembrane helix</keyword>
<feature type="compositionally biased region" description="Low complexity" evidence="6">
    <location>
        <begin position="900"/>
        <end position="915"/>
    </location>
</feature>
<evidence type="ECO:0000313" key="7">
    <source>
        <dbReference type="EMBL" id="MBD8870210.1"/>
    </source>
</evidence>
<keyword evidence="2 5" id="KW-0812">Transmembrane</keyword>
<feature type="transmembrane region" description="Helical" evidence="5">
    <location>
        <begin position="121"/>
        <end position="139"/>
    </location>
</feature>
<feature type="transmembrane region" description="Helical" evidence="5">
    <location>
        <begin position="213"/>
        <end position="234"/>
    </location>
</feature>
<proteinExistence type="inferred from homology"/>
<feature type="region of interest" description="Disordered" evidence="6">
    <location>
        <begin position="899"/>
        <end position="935"/>
    </location>
</feature>
<evidence type="ECO:0000256" key="1">
    <source>
        <dbReference type="ARBA" id="ARBA00022475"/>
    </source>
</evidence>
<gene>
    <name evidence="7" type="ORF">IE331_11305</name>
</gene>
<dbReference type="EMBL" id="JACYXZ010000003">
    <property type="protein sequence ID" value="MBD8870210.1"/>
    <property type="molecule type" value="Genomic_DNA"/>
</dbReference>
<evidence type="ECO:0000256" key="5">
    <source>
        <dbReference type="HAMAP-Rule" id="MF_01600"/>
    </source>
</evidence>
<evidence type="ECO:0000313" key="8">
    <source>
        <dbReference type="Proteomes" id="UP000616839"/>
    </source>
</evidence>
<feature type="region of interest" description="Disordered" evidence="6">
    <location>
        <begin position="1"/>
        <end position="21"/>
    </location>
</feature>
<evidence type="ECO:0000256" key="2">
    <source>
        <dbReference type="ARBA" id="ARBA00022692"/>
    </source>
</evidence>
<comment type="similarity">
    <text evidence="5">Belongs to the UPF0182 family.</text>
</comment>
<dbReference type="Proteomes" id="UP000616839">
    <property type="component" value="Unassembled WGS sequence"/>
</dbReference>
<keyword evidence="8" id="KW-1185">Reference proteome</keyword>
<dbReference type="GO" id="GO:0005886">
    <property type="term" value="C:plasma membrane"/>
    <property type="evidence" value="ECO:0007669"/>
    <property type="project" value="UniProtKB-SubCell"/>
</dbReference>
<keyword evidence="1 5" id="KW-1003">Cell membrane</keyword>
<comment type="subcellular location">
    <subcellularLocation>
        <location evidence="5">Cell membrane</location>
        <topology evidence="5">Multi-pass membrane protein</topology>
    </subcellularLocation>
</comment>
<accession>A0A927Q056</accession>
<dbReference type="GO" id="GO:0005576">
    <property type="term" value="C:extracellular region"/>
    <property type="evidence" value="ECO:0007669"/>
    <property type="project" value="TreeGrafter"/>
</dbReference>
<keyword evidence="4 5" id="KW-0472">Membrane</keyword>
<feature type="transmembrane region" description="Helical" evidence="5">
    <location>
        <begin position="175"/>
        <end position="201"/>
    </location>
</feature>
<dbReference type="PANTHER" id="PTHR39344:SF1">
    <property type="entry name" value="UPF0182 PROTEIN SLL1060"/>
    <property type="match status" value="1"/>
</dbReference>
<comment type="caution">
    <text evidence="7">The sequence shown here is derived from an EMBL/GenBank/DDBJ whole genome shotgun (WGS) entry which is preliminary data.</text>
</comment>
<sequence length="1003" mass="109116">MSGMFEDETPDAKATAPPPEPPRSRALVITIAVLVGLFLAFTGFASFWTERLWFSSVGYQKVFTTLLTTRVGLFLVFGLLMAAAVAVNMAVAYRFRPIFRPASPEQVSLDRYRVAVNPVRLWLLAGISLLIGTFAGATASGKWREYLLWRNSEPFGSSDPYFERDLGFYLFDLPWLHYLVDYVMAVAVLSLIAAAVVHYLFGGIRLQSAQDRFSGPAAAQLSVLVGIFVLGKAADYYLDRFDLLNEGGALITGVTFTDENAVLPAKNILMFIALICALLFLANIVRRTWLLPTVGLGLLVLSSILLGLVWPAAVQQFQVDPTEADKEAPYIARNIEATRAAYDIEDAEIDAYAAQSDLPPEQLADVAINSPGIRLVDPQVVQQTFEQRQQVRGYYSVPPVLDVDNYTINGEERDVVLATRELNQDGISSGSQNWANLHTVYTHGYGVIAAFGNQRPANNETVLTGQEPAWAETDIPPKGELTDLTPDGYEGRIYFGENSPSYSIVGKSSEDATDVELDLPSGDEGAGSDTTTTYDGADGVEVGSFFKKALYAWKFGEPNIVLSGRVNENSKILYDRDPALRVEKVAPWLTVDSDPFPAVVDGRVVWLLDGYTTTDQYPLSERGSFQDMTTDALDTGNEFRTLPTDEINYMRNAVKATVDAYDGTVTLYEWDEEDPMLKAWMGAFPGTVEPKSEIPDGILDHMRYPEDMFKVQRFQLAAYHVTDAGDFYEANDRWQVPTDPNNTSSLQPPYRLSVETPDDSDTFSLTSVYTPANRENLAAFVSVDADAAKDGYGTLRVKRLSSSSQIPGPGQIANQIQSDQAVTQALLPYNRETNTRVVNGNLLTLPVGDGLLYVQPLYSLRTSGDGNFPVLRFVAVSFGDDVGVGRTLGEAIYDVLGLSGTPSDTDNGDGTPPDEGNGGGGGGNGGGGGDNGATGTVEERVRGLLNRADAKFAEADEELQNGNSVGWAQAMEEARDLVARAIRVANTADEEPAPDEEPAADGE</sequence>
<dbReference type="Pfam" id="PF03699">
    <property type="entry name" value="UPF0182"/>
    <property type="match status" value="1"/>
</dbReference>
<name>A0A927Q056_9ACTN</name>
<dbReference type="InterPro" id="IPR005372">
    <property type="entry name" value="UPF0182"/>
</dbReference>
<feature type="transmembrane region" description="Helical" evidence="5">
    <location>
        <begin position="71"/>
        <end position="93"/>
    </location>
</feature>
<dbReference type="PANTHER" id="PTHR39344">
    <property type="entry name" value="UPF0182 PROTEIN SLL1060"/>
    <property type="match status" value="1"/>
</dbReference>
<dbReference type="RefSeq" id="WP_192143542.1">
    <property type="nucleotide sequence ID" value="NZ_JACYXZ010000003.1"/>
</dbReference>
<feature type="transmembrane region" description="Helical" evidence="5">
    <location>
        <begin position="289"/>
        <end position="310"/>
    </location>
</feature>
<feature type="transmembrane region" description="Helical" evidence="5">
    <location>
        <begin position="263"/>
        <end position="282"/>
    </location>
</feature>
<feature type="transmembrane region" description="Helical" evidence="5">
    <location>
        <begin position="26"/>
        <end position="48"/>
    </location>
</feature>
<protein>
    <recommendedName>
        <fullName evidence="5">UPF0182 protein IE331_11305</fullName>
    </recommendedName>
</protein>